<keyword evidence="2" id="KW-1185">Reference proteome</keyword>
<sequence>MLDRYRRRAVTKLSRIALPESFLRDFPGHYYSPIVSIPEALRYIETVRPRQDAPAIDEAGIMSFFDRLAPHLAEIDLPTAPVSTSRYYEDNMYGRGDAAILSAVIRELRPRRIIEVGSGFSSACALDTVDDLNVATSFTFIEPYPEARLHGLLRTKDHPHVTIHAKGVQDIDLSVFDELESGDLLFLDTTHVSKTGSDVNHELFQILPRLKSGVIIHFHDVFWGWEYPVEWVRENRSWNELYLLRAFLMHNDAYSILMFNDMMYQLYREKVLAASPSFRGPYGAGAGLYLRKR</sequence>
<evidence type="ECO:0000313" key="1">
    <source>
        <dbReference type="EMBL" id="GLQ53648.1"/>
    </source>
</evidence>
<dbReference type="RefSeq" id="WP_284339096.1">
    <property type="nucleotide sequence ID" value="NZ_BSNS01000004.1"/>
</dbReference>
<dbReference type="Pfam" id="PF13578">
    <property type="entry name" value="Methyltransf_24"/>
    <property type="match status" value="1"/>
</dbReference>
<dbReference type="EMBL" id="BSNS01000004">
    <property type="protein sequence ID" value="GLQ53648.1"/>
    <property type="molecule type" value="Genomic_DNA"/>
</dbReference>
<proteinExistence type="predicted"/>
<reference evidence="2" key="1">
    <citation type="journal article" date="2019" name="Int. J. Syst. Evol. Microbiol.">
        <title>The Global Catalogue of Microorganisms (GCM) 10K type strain sequencing project: providing services to taxonomists for standard genome sequencing and annotation.</title>
        <authorList>
            <consortium name="The Broad Institute Genomics Platform"/>
            <consortium name="The Broad Institute Genome Sequencing Center for Infectious Disease"/>
            <person name="Wu L."/>
            <person name="Ma J."/>
        </authorList>
    </citation>
    <scope>NUCLEOTIDE SEQUENCE [LARGE SCALE GENOMIC DNA]</scope>
    <source>
        <strain evidence="2">NBRC 112416</strain>
    </source>
</reference>
<dbReference type="SUPFAM" id="SSF53335">
    <property type="entry name" value="S-adenosyl-L-methionine-dependent methyltransferases"/>
    <property type="match status" value="1"/>
</dbReference>
<accession>A0ABQ5W1P5</accession>
<comment type="caution">
    <text evidence="1">The sequence shown here is derived from an EMBL/GenBank/DDBJ whole genome shotgun (WGS) entry which is preliminary data.</text>
</comment>
<evidence type="ECO:0000313" key="2">
    <source>
        <dbReference type="Proteomes" id="UP001156691"/>
    </source>
</evidence>
<name>A0ABQ5W1P5_9HYPH</name>
<dbReference type="Proteomes" id="UP001156691">
    <property type="component" value="Unassembled WGS sequence"/>
</dbReference>
<gene>
    <name evidence="1" type="ORF">GCM10010862_09070</name>
</gene>
<dbReference type="Gene3D" id="3.40.50.150">
    <property type="entry name" value="Vaccinia Virus protein VP39"/>
    <property type="match status" value="1"/>
</dbReference>
<evidence type="ECO:0008006" key="3">
    <source>
        <dbReference type="Google" id="ProtNLM"/>
    </source>
</evidence>
<protein>
    <recommendedName>
        <fullName evidence="3">Class I SAM-dependent methyltransferase</fullName>
    </recommendedName>
</protein>
<dbReference type="InterPro" id="IPR029063">
    <property type="entry name" value="SAM-dependent_MTases_sf"/>
</dbReference>
<organism evidence="1 2">
    <name type="scientific">Devosia nitrariae</name>
    <dbReference type="NCBI Taxonomy" id="2071872"/>
    <lineage>
        <taxon>Bacteria</taxon>
        <taxon>Pseudomonadati</taxon>
        <taxon>Pseudomonadota</taxon>
        <taxon>Alphaproteobacteria</taxon>
        <taxon>Hyphomicrobiales</taxon>
        <taxon>Devosiaceae</taxon>
        <taxon>Devosia</taxon>
    </lineage>
</organism>